<reference evidence="5 6" key="1">
    <citation type="submission" date="2024-02" db="EMBL/GenBank/DDBJ databases">
        <title>A draft genome for the cacao thread blight pathogen Marasmius crinis-equi.</title>
        <authorList>
            <person name="Cohen S.P."/>
            <person name="Baruah I.K."/>
            <person name="Amoako-Attah I."/>
            <person name="Bukari Y."/>
            <person name="Meinhardt L.W."/>
            <person name="Bailey B.A."/>
        </authorList>
    </citation>
    <scope>NUCLEOTIDE SEQUENCE [LARGE SCALE GENOMIC DNA]</scope>
    <source>
        <strain evidence="5 6">GH-76</strain>
    </source>
</reference>
<organism evidence="5 6">
    <name type="scientific">Marasmius crinis-equi</name>
    <dbReference type="NCBI Taxonomy" id="585013"/>
    <lineage>
        <taxon>Eukaryota</taxon>
        <taxon>Fungi</taxon>
        <taxon>Dikarya</taxon>
        <taxon>Basidiomycota</taxon>
        <taxon>Agaricomycotina</taxon>
        <taxon>Agaricomycetes</taxon>
        <taxon>Agaricomycetidae</taxon>
        <taxon>Agaricales</taxon>
        <taxon>Marasmiineae</taxon>
        <taxon>Marasmiaceae</taxon>
        <taxon>Marasmius</taxon>
    </lineage>
</organism>
<dbReference type="EMBL" id="JBAHYK010003027">
    <property type="protein sequence ID" value="KAL0564046.1"/>
    <property type="molecule type" value="Genomic_DNA"/>
</dbReference>
<feature type="coiled-coil region" evidence="2">
    <location>
        <begin position="232"/>
        <end position="259"/>
    </location>
</feature>
<protein>
    <recommendedName>
        <fullName evidence="4">SWIM-type domain-containing protein</fullName>
    </recommendedName>
</protein>
<sequence length="334" mass="37204">MTPLQVSFKQVWAIMRLKAVDDSALLTYQTDIHQWTCRCRSQKYNRHHVCKHLVHAVESSIGKPSSKFWIEVTRRRVQPLYQHAELQGGSLETGSGSITDGDDNIYAGGKNLLKGGGGWKGIVAAAKSLVTRKRKQAESDPSPPTSAPGPSTNTRRRLNPPVNHPIDSNSLLRDGSVDCEVFFEDSSEVGETHAGISGTDSALAELPPVDDFLSRSSSRATTPSNYEEDEINNEIDEAIEEMLQRADELEEAARIIREQTNLRNRVWFKSLARRDIGRDISNFVSDIKKHTRAHIRANEWADGSHTGGRGKGVERRRVANTMGYQMIEEEGGKD</sequence>
<dbReference type="PROSITE" id="PS50966">
    <property type="entry name" value="ZF_SWIM"/>
    <property type="match status" value="1"/>
</dbReference>
<evidence type="ECO:0000256" key="3">
    <source>
        <dbReference type="SAM" id="MobiDB-lite"/>
    </source>
</evidence>
<feature type="region of interest" description="Disordered" evidence="3">
    <location>
        <begin position="130"/>
        <end position="171"/>
    </location>
</feature>
<evidence type="ECO:0000313" key="6">
    <source>
        <dbReference type="Proteomes" id="UP001465976"/>
    </source>
</evidence>
<keyword evidence="1" id="KW-0479">Metal-binding</keyword>
<accession>A0ABR3EME8</accession>
<comment type="caution">
    <text evidence="5">The sequence shown here is derived from an EMBL/GenBank/DDBJ whole genome shotgun (WGS) entry which is preliminary data.</text>
</comment>
<evidence type="ECO:0000256" key="2">
    <source>
        <dbReference type="SAM" id="Coils"/>
    </source>
</evidence>
<keyword evidence="6" id="KW-1185">Reference proteome</keyword>
<feature type="domain" description="SWIM-type" evidence="4">
    <location>
        <begin position="28"/>
        <end position="61"/>
    </location>
</feature>
<dbReference type="Proteomes" id="UP001465976">
    <property type="component" value="Unassembled WGS sequence"/>
</dbReference>
<evidence type="ECO:0000259" key="4">
    <source>
        <dbReference type="PROSITE" id="PS50966"/>
    </source>
</evidence>
<keyword evidence="1" id="KW-0863">Zinc-finger</keyword>
<keyword evidence="2" id="KW-0175">Coiled coil</keyword>
<name>A0ABR3EME8_9AGAR</name>
<proteinExistence type="predicted"/>
<keyword evidence="1" id="KW-0862">Zinc</keyword>
<evidence type="ECO:0000256" key="1">
    <source>
        <dbReference type="PROSITE-ProRule" id="PRU00325"/>
    </source>
</evidence>
<dbReference type="InterPro" id="IPR007527">
    <property type="entry name" value="Znf_SWIM"/>
</dbReference>
<evidence type="ECO:0000313" key="5">
    <source>
        <dbReference type="EMBL" id="KAL0564046.1"/>
    </source>
</evidence>
<gene>
    <name evidence="5" type="ORF">V5O48_018009</name>
</gene>